<dbReference type="Proteomes" id="UP000236316">
    <property type="component" value="Segment"/>
</dbReference>
<evidence type="ECO:0000313" key="2">
    <source>
        <dbReference type="Proteomes" id="UP000236316"/>
    </source>
</evidence>
<proteinExistence type="predicted"/>
<dbReference type="KEGG" id="vg:35382379"/>
<sequence>MSQYLLALFGDTPINDGKIFTLQEAQQPLFLDWNSNPGELYTLIIFDANAPYTHFLAINISNANITADNIIYPYIPPSPSSEHKYIIELSKQNRILNYDEVAFPSRLYENTGNRLEFSISFMVDPLLDSMNKLNIQSTSRPRGRPRKDFKDRVDRSSLSVGDGKYCSCVIQVASKQSPECLRSKDWNNGNKCYDPYAVCKASTRTTKNVQCGDHYIYENLTLEELRAAAILFGLDVPDDGDRELYLNAIYQYKDRRNLM</sequence>
<dbReference type="RefSeq" id="YP_009448782.1">
    <property type="nucleotide sequence ID" value="NC_036594.1"/>
</dbReference>
<protein>
    <submittedName>
        <fullName evidence="1">PhosphatidylEthanolamine-Binding Protein (PEBP)</fullName>
    </submittedName>
</protein>
<gene>
    <name evidence="1" type="ORF">ORPV_576</name>
</gene>
<reference evidence="1" key="1">
    <citation type="submission" date="2017-08" db="EMBL/GenBank/DDBJ databases">
        <authorList>
            <consortium name="Urmite Genomes"/>
        </authorList>
    </citation>
    <scope>NUCLEOTIDE SEQUENCE [LARGE SCALE GENOMIC DNA]</scope>
    <source>
        <strain evidence="1">IHUMI-LCC2</strain>
    </source>
</reference>
<dbReference type="SUPFAM" id="SSF49777">
    <property type="entry name" value="PEBP-like"/>
    <property type="match status" value="1"/>
</dbReference>
<name>A0A2I2L4Q2_9VIRU</name>
<dbReference type="GeneID" id="35382379"/>
<organism evidence="1">
    <name type="scientific">Orpheovirus IHUMI-LCC2</name>
    <dbReference type="NCBI Taxonomy" id="2023057"/>
    <lineage>
        <taxon>Viruses</taxon>
        <taxon>Varidnaviria</taxon>
        <taxon>Bamfordvirae</taxon>
        <taxon>Nucleocytoviricota</taxon>
        <taxon>Megaviricetes</taxon>
        <taxon>Pimascovirales</taxon>
        <taxon>Ocovirineae</taxon>
        <taxon>Orpheoviridae</taxon>
        <taxon>Alphaorpheovirus</taxon>
        <taxon>Alphaorpheovirus massiliense</taxon>
    </lineage>
</organism>
<dbReference type="Gene3D" id="3.90.280.10">
    <property type="entry name" value="PEBP-like"/>
    <property type="match status" value="1"/>
</dbReference>
<dbReference type="OrthoDB" id="41434at10239"/>
<evidence type="ECO:0000313" key="1">
    <source>
        <dbReference type="EMBL" id="SNW62480.1"/>
    </source>
</evidence>
<dbReference type="EMBL" id="LT906555">
    <property type="protein sequence ID" value="SNW62480.1"/>
    <property type="molecule type" value="Genomic_DNA"/>
</dbReference>
<keyword evidence="2" id="KW-1185">Reference proteome</keyword>
<accession>A0A2I2L4Q2</accession>
<dbReference type="InterPro" id="IPR036610">
    <property type="entry name" value="PEBP-like_sf"/>
</dbReference>